<dbReference type="RefSeq" id="XP_007333459.1">
    <property type="nucleotide sequence ID" value="XM_007333397.1"/>
</dbReference>
<gene>
    <name evidence="1" type="ORF">AGABI1DRAFT_131799</name>
</gene>
<dbReference type="AlphaFoldDB" id="K5WYI4"/>
<evidence type="ECO:0000313" key="1">
    <source>
        <dbReference type="EMBL" id="EKM75893.1"/>
    </source>
</evidence>
<organism evidence="1 2">
    <name type="scientific">Agaricus bisporus var. burnettii (strain JB137-S8 / ATCC MYA-4627 / FGSC 10392)</name>
    <name type="common">White button mushroom</name>
    <dbReference type="NCBI Taxonomy" id="597362"/>
    <lineage>
        <taxon>Eukaryota</taxon>
        <taxon>Fungi</taxon>
        <taxon>Dikarya</taxon>
        <taxon>Basidiomycota</taxon>
        <taxon>Agaricomycotina</taxon>
        <taxon>Agaricomycetes</taxon>
        <taxon>Agaricomycetidae</taxon>
        <taxon>Agaricales</taxon>
        <taxon>Agaricineae</taxon>
        <taxon>Agaricaceae</taxon>
        <taxon>Agaricus</taxon>
    </lineage>
</organism>
<dbReference type="KEGG" id="abp:AGABI1DRAFT131799"/>
<protein>
    <submittedName>
        <fullName evidence="1">Uncharacterized protein</fullName>
    </submittedName>
</protein>
<dbReference type="HOGENOM" id="CLU_1460898_0_0_1"/>
<keyword evidence="2" id="KW-1185">Reference proteome</keyword>
<dbReference type="InParanoid" id="K5WYI4"/>
<dbReference type="EMBL" id="JH971407">
    <property type="protein sequence ID" value="EKM75893.1"/>
    <property type="molecule type" value="Genomic_DNA"/>
</dbReference>
<dbReference type="GeneID" id="18827533"/>
<dbReference type="STRING" id="597362.K5WYI4"/>
<dbReference type="OrthoDB" id="1920326at2759"/>
<proteinExistence type="predicted"/>
<reference evidence="2" key="1">
    <citation type="journal article" date="2012" name="Proc. Natl. Acad. Sci. U.S.A.">
        <title>Genome sequence of the button mushroom Agaricus bisporus reveals mechanisms governing adaptation to a humic-rich ecological niche.</title>
        <authorList>
            <person name="Morin E."/>
            <person name="Kohler A."/>
            <person name="Baker A.R."/>
            <person name="Foulongne-Oriol M."/>
            <person name="Lombard V."/>
            <person name="Nagy L.G."/>
            <person name="Ohm R.A."/>
            <person name="Patyshakuliyeva A."/>
            <person name="Brun A."/>
            <person name="Aerts A.L."/>
            <person name="Bailey A.M."/>
            <person name="Billette C."/>
            <person name="Coutinho P.M."/>
            <person name="Deakin G."/>
            <person name="Doddapaneni H."/>
            <person name="Floudas D."/>
            <person name="Grimwood J."/>
            <person name="Hilden K."/>
            <person name="Kuees U."/>
            <person name="LaButti K.M."/>
            <person name="Lapidus A."/>
            <person name="Lindquist E.A."/>
            <person name="Lucas S.M."/>
            <person name="Murat C."/>
            <person name="Riley R.W."/>
            <person name="Salamov A.A."/>
            <person name="Schmutz J."/>
            <person name="Subramanian V."/>
            <person name="Woesten H.A.B."/>
            <person name="Xu J."/>
            <person name="Eastwood D.C."/>
            <person name="Foster G.D."/>
            <person name="Sonnenberg A.S."/>
            <person name="Cullen D."/>
            <person name="de Vries R.P."/>
            <person name="Lundell T."/>
            <person name="Hibbett D.S."/>
            <person name="Henrissat B."/>
            <person name="Burton K.S."/>
            <person name="Kerrigan R.W."/>
            <person name="Challen M.P."/>
            <person name="Grigoriev I.V."/>
            <person name="Martin F."/>
        </authorList>
    </citation>
    <scope>NUCLEOTIDE SEQUENCE [LARGE SCALE GENOMIC DNA]</scope>
    <source>
        <strain evidence="2">JB137-S8 / ATCC MYA-4627 / FGSC 10392</strain>
    </source>
</reference>
<dbReference type="Proteomes" id="UP000008493">
    <property type="component" value="Unassembled WGS sequence"/>
</dbReference>
<name>K5WYI4_AGABU</name>
<sequence>MKYIPSLDSGQKYSYLASRQGTRKPILPVHTPEERTLFHFFLHHEPLFTPCAGEPNWRAAVKVWNSKADREEFVYYKLVEHLKVYYTKWKGLSQIHDALSISADTRKPLVSIIHDPRRSINAPPVPSIPMRELVVTEGILPAESSIPLPPQNRLQELAKQQPKNSLENRERVANVDIVVALDGRR</sequence>
<accession>K5WYI4</accession>
<evidence type="ECO:0000313" key="2">
    <source>
        <dbReference type="Proteomes" id="UP000008493"/>
    </source>
</evidence>
<dbReference type="OMA" id="HLKVYYT"/>